<dbReference type="AlphaFoldDB" id="A0A0M9WBR7"/>
<dbReference type="OrthoDB" id="4367822at2759"/>
<dbReference type="EMBL" id="LHQQ01000232">
    <property type="protein sequence ID" value="KOS38855.1"/>
    <property type="molecule type" value="Genomic_DNA"/>
</dbReference>
<dbReference type="Proteomes" id="UP000037696">
    <property type="component" value="Unassembled WGS sequence"/>
</dbReference>
<keyword evidence="3" id="KW-1185">Reference proteome</keyword>
<evidence type="ECO:0000313" key="3">
    <source>
        <dbReference type="Proteomes" id="UP000037696"/>
    </source>
</evidence>
<organism evidence="2 3">
    <name type="scientific">Penicillium nordicum</name>
    <dbReference type="NCBI Taxonomy" id="229535"/>
    <lineage>
        <taxon>Eukaryota</taxon>
        <taxon>Fungi</taxon>
        <taxon>Dikarya</taxon>
        <taxon>Ascomycota</taxon>
        <taxon>Pezizomycotina</taxon>
        <taxon>Eurotiomycetes</taxon>
        <taxon>Eurotiomycetidae</taxon>
        <taxon>Eurotiales</taxon>
        <taxon>Aspergillaceae</taxon>
        <taxon>Penicillium</taxon>
    </lineage>
</organism>
<name>A0A0M9WBR7_9EURO</name>
<reference evidence="2 3" key="1">
    <citation type="submission" date="2015-08" db="EMBL/GenBank/DDBJ databases">
        <title>Genome sequencing of Penicillium nordicum.</title>
        <authorList>
            <person name="Nguyen H.D."/>
            <person name="Seifert K.A."/>
        </authorList>
    </citation>
    <scope>NUCLEOTIDE SEQUENCE [LARGE SCALE GENOMIC DNA]</scope>
    <source>
        <strain evidence="2 3">DAOMC 185683</strain>
    </source>
</reference>
<evidence type="ECO:0000256" key="1">
    <source>
        <dbReference type="SAM" id="MobiDB-lite"/>
    </source>
</evidence>
<feature type="compositionally biased region" description="Basic and acidic residues" evidence="1">
    <location>
        <begin position="61"/>
        <end position="72"/>
    </location>
</feature>
<comment type="caution">
    <text evidence="2">The sequence shown here is derived from an EMBL/GenBank/DDBJ whole genome shotgun (WGS) entry which is preliminary data.</text>
</comment>
<feature type="region of interest" description="Disordered" evidence="1">
    <location>
        <begin position="36"/>
        <end position="72"/>
    </location>
</feature>
<gene>
    <name evidence="2" type="ORF">ACN38_g10333</name>
</gene>
<evidence type="ECO:0000313" key="2">
    <source>
        <dbReference type="EMBL" id="KOS38855.1"/>
    </source>
</evidence>
<protein>
    <submittedName>
        <fullName evidence="2">Uncharacterized protein</fullName>
    </submittedName>
</protein>
<accession>A0A0M9WBR7</accession>
<proteinExistence type="predicted"/>
<sequence length="129" mass="14779">MTDSEPPTICTYCYIPGHNMADCHARARFAATKRVSVTNPIKKRKNNRRGRRGGKAKKAQKAKEAREAKEAKKVMSCRLVAQNHIHVLIMRPISLPWHSVRLRHCVWYLRLGHCPILDLHWRGSYPGGS</sequence>
<feature type="compositionally biased region" description="Basic residues" evidence="1">
    <location>
        <begin position="41"/>
        <end position="60"/>
    </location>
</feature>